<dbReference type="InterPro" id="IPR002347">
    <property type="entry name" value="SDR_fam"/>
</dbReference>
<evidence type="ECO:0000256" key="4">
    <source>
        <dbReference type="SAM" id="Coils"/>
    </source>
</evidence>
<dbReference type="AlphaFoldDB" id="I0YRZ4"/>
<dbReference type="GO" id="GO:0016616">
    <property type="term" value="F:oxidoreductase activity, acting on the CH-OH group of donors, NAD or NADP as acceptor"/>
    <property type="evidence" value="ECO:0007669"/>
    <property type="project" value="UniProtKB-ARBA"/>
</dbReference>
<dbReference type="FunFam" id="3.40.50.720:FF:000047">
    <property type="entry name" value="NADP-dependent L-serine/L-allo-threonine dehydrogenase"/>
    <property type="match status" value="1"/>
</dbReference>
<comment type="similarity">
    <text evidence="1 3">Belongs to the short-chain dehydrogenases/reductases (SDR) family.</text>
</comment>
<evidence type="ECO:0000256" key="1">
    <source>
        <dbReference type="ARBA" id="ARBA00006484"/>
    </source>
</evidence>
<dbReference type="OrthoDB" id="1933717at2759"/>
<dbReference type="Gene3D" id="3.40.50.720">
    <property type="entry name" value="NAD(P)-binding Rossmann-like Domain"/>
    <property type="match status" value="1"/>
</dbReference>
<dbReference type="PRINTS" id="PR00080">
    <property type="entry name" value="SDRFAMILY"/>
</dbReference>
<dbReference type="KEGG" id="csl:COCSUDRAFT_17905"/>
<dbReference type="eggNOG" id="KOG1205">
    <property type="taxonomic scope" value="Eukaryota"/>
</dbReference>
<dbReference type="SUPFAM" id="SSF51735">
    <property type="entry name" value="NAD(P)-binding Rossmann-fold domains"/>
    <property type="match status" value="1"/>
</dbReference>
<dbReference type="InterPro" id="IPR020904">
    <property type="entry name" value="Sc_DH/Rdtase_CS"/>
</dbReference>
<feature type="coiled-coil region" evidence="4">
    <location>
        <begin position="25"/>
        <end position="52"/>
    </location>
</feature>
<dbReference type="Pfam" id="PF00106">
    <property type="entry name" value="adh_short"/>
    <property type="match status" value="1"/>
</dbReference>
<evidence type="ECO:0000313" key="6">
    <source>
        <dbReference type="Proteomes" id="UP000007264"/>
    </source>
</evidence>
<comment type="caution">
    <text evidence="5">The sequence shown here is derived from an EMBL/GenBank/DDBJ whole genome shotgun (WGS) entry which is preliminary data.</text>
</comment>
<name>I0YRZ4_COCSC</name>
<keyword evidence="6" id="KW-1185">Reference proteome</keyword>
<dbReference type="PRINTS" id="PR00081">
    <property type="entry name" value="GDHRDH"/>
</dbReference>
<dbReference type="PROSITE" id="PS00061">
    <property type="entry name" value="ADH_SHORT"/>
    <property type="match status" value="1"/>
</dbReference>
<reference evidence="5 6" key="1">
    <citation type="journal article" date="2012" name="Genome Biol.">
        <title>The genome of the polar eukaryotic microalga coccomyxa subellipsoidea reveals traits of cold adaptation.</title>
        <authorList>
            <person name="Blanc G."/>
            <person name="Agarkova I."/>
            <person name="Grimwood J."/>
            <person name="Kuo A."/>
            <person name="Brueggeman A."/>
            <person name="Dunigan D."/>
            <person name="Gurnon J."/>
            <person name="Ladunga I."/>
            <person name="Lindquist E."/>
            <person name="Lucas S."/>
            <person name="Pangilinan J."/>
            <person name="Proschold T."/>
            <person name="Salamov A."/>
            <person name="Schmutz J."/>
            <person name="Weeks D."/>
            <person name="Yamada T."/>
            <person name="Claverie J.M."/>
            <person name="Grigoriev I."/>
            <person name="Van Etten J."/>
            <person name="Lomsadze A."/>
            <person name="Borodovsky M."/>
        </authorList>
    </citation>
    <scope>NUCLEOTIDE SEQUENCE [LARGE SCALE GENOMIC DNA]</scope>
    <source>
        <strain evidence="5 6">C-169</strain>
    </source>
</reference>
<proteinExistence type="inferred from homology"/>
<dbReference type="PANTHER" id="PTHR42901">
    <property type="entry name" value="ALCOHOL DEHYDROGENASE"/>
    <property type="match status" value="1"/>
</dbReference>
<sequence>ICVTGASSGIGRAAAQQFAEIGAKLILVARRNERLQALKKELEEEHEVVETHTVAIDLQDLDKVSGLVPGLPDGFRDVDVLVNNAGLALGKAPAHENDIADVATMLDTNCKSLVVLTQQVAEGMVKRNWGHIINVSSIAAHEHYAGGSVYCGTKAFVSAFTNATRHDLVGTNVRVTAISPGAVQTEFSNVRFKGNDQAADSVYAGIVPLTADDIADQIVYAATRPSHVQIGEIICYATYQASPTNIARVLLKK</sequence>
<dbReference type="EMBL" id="AGSI01000013">
    <property type="protein sequence ID" value="EIE21163.1"/>
    <property type="molecule type" value="Genomic_DNA"/>
</dbReference>
<accession>I0YRZ4</accession>
<evidence type="ECO:0000256" key="2">
    <source>
        <dbReference type="ARBA" id="ARBA00023002"/>
    </source>
</evidence>
<dbReference type="RefSeq" id="XP_005645707.1">
    <property type="nucleotide sequence ID" value="XM_005645650.1"/>
</dbReference>
<evidence type="ECO:0000313" key="5">
    <source>
        <dbReference type="EMBL" id="EIE21163.1"/>
    </source>
</evidence>
<dbReference type="PANTHER" id="PTHR42901:SF1">
    <property type="entry name" value="ALCOHOL DEHYDROGENASE"/>
    <property type="match status" value="1"/>
</dbReference>
<dbReference type="GeneID" id="17039145"/>
<protein>
    <submittedName>
        <fullName evidence="5">NAD(P)-binding protein</fullName>
    </submittedName>
</protein>
<dbReference type="Proteomes" id="UP000007264">
    <property type="component" value="Unassembled WGS sequence"/>
</dbReference>
<keyword evidence="2" id="KW-0560">Oxidoreductase</keyword>
<feature type="non-terminal residue" evidence="5">
    <location>
        <position position="1"/>
    </location>
</feature>
<dbReference type="InterPro" id="IPR036291">
    <property type="entry name" value="NAD(P)-bd_dom_sf"/>
</dbReference>
<organism evidence="5 6">
    <name type="scientific">Coccomyxa subellipsoidea (strain C-169)</name>
    <name type="common">Green microalga</name>
    <dbReference type="NCBI Taxonomy" id="574566"/>
    <lineage>
        <taxon>Eukaryota</taxon>
        <taxon>Viridiplantae</taxon>
        <taxon>Chlorophyta</taxon>
        <taxon>core chlorophytes</taxon>
        <taxon>Trebouxiophyceae</taxon>
        <taxon>Trebouxiophyceae incertae sedis</taxon>
        <taxon>Coccomyxaceae</taxon>
        <taxon>Coccomyxa</taxon>
        <taxon>Coccomyxa subellipsoidea</taxon>
    </lineage>
</organism>
<gene>
    <name evidence="5" type="ORF">COCSUDRAFT_17905</name>
</gene>
<evidence type="ECO:0000256" key="3">
    <source>
        <dbReference type="RuleBase" id="RU000363"/>
    </source>
</evidence>
<keyword evidence="4" id="KW-0175">Coiled coil</keyword>